<dbReference type="Proteomes" id="UP000243975">
    <property type="component" value="Unassembled WGS sequence"/>
</dbReference>
<name>A0A103YEY8_CYNCS</name>
<dbReference type="PANTHER" id="PTHR31325">
    <property type="entry name" value="OS01G0798800 PROTEIN-RELATED"/>
    <property type="match status" value="1"/>
</dbReference>
<feature type="transmembrane region" description="Helical" evidence="1">
    <location>
        <begin position="107"/>
        <end position="131"/>
    </location>
</feature>
<feature type="transmembrane region" description="Helical" evidence="1">
    <location>
        <begin position="208"/>
        <end position="224"/>
    </location>
</feature>
<evidence type="ECO:0000256" key="1">
    <source>
        <dbReference type="SAM" id="Phobius"/>
    </source>
</evidence>
<dbReference type="STRING" id="59895.A0A103YEY8"/>
<dbReference type="InterPro" id="IPR007658">
    <property type="entry name" value="DUF594"/>
</dbReference>
<evidence type="ECO:0000259" key="2">
    <source>
        <dbReference type="Pfam" id="PF13968"/>
    </source>
</evidence>
<gene>
    <name evidence="3" type="ORF">Ccrd_013782</name>
</gene>
<feature type="transmembrane region" description="Helical" evidence="1">
    <location>
        <begin position="581"/>
        <end position="602"/>
    </location>
</feature>
<keyword evidence="1" id="KW-0472">Membrane</keyword>
<accession>A0A103YEY8</accession>
<proteinExistence type="predicted"/>
<feature type="domain" description="DUF4220" evidence="2">
    <location>
        <begin position="109"/>
        <end position="456"/>
    </location>
</feature>
<feature type="transmembrane region" description="Helical" evidence="1">
    <location>
        <begin position="360"/>
        <end position="380"/>
    </location>
</feature>
<keyword evidence="1" id="KW-1133">Transmembrane helix</keyword>
<comment type="caution">
    <text evidence="3">The sequence shown here is derived from an EMBL/GenBank/DDBJ whole genome shotgun (WGS) entry which is preliminary data.</text>
</comment>
<evidence type="ECO:0000313" key="3">
    <source>
        <dbReference type="EMBL" id="KVI07853.1"/>
    </source>
</evidence>
<evidence type="ECO:0000313" key="4">
    <source>
        <dbReference type="Proteomes" id="UP000243975"/>
    </source>
</evidence>
<dbReference type="EMBL" id="LEKV01001481">
    <property type="protein sequence ID" value="KVI07853.1"/>
    <property type="molecule type" value="Genomic_DNA"/>
</dbReference>
<dbReference type="Gramene" id="KVI07853">
    <property type="protein sequence ID" value="KVI07853"/>
    <property type="gene ID" value="Ccrd_013782"/>
</dbReference>
<sequence length="734" mass="84163">MQFEETSIVRRKKRKRQVDPMADGFSNAVTKLGETLEKMANKLSRVAGLITLADNRKLVEVVPDDIKNMWNEWGPRGLILISLASQIILSQLGLVRKHSPRTRIRMALWCAYLLANFIASAALGVITRSALDVCNASLPNSQDHKPNTNELISFWAPFLLIHLGGPDTITAFALEDNELWLRHFVELLFQSGVALYILLLSWPGCSDLPLLSILVYVVGFIKCFERVQALRLANTENLRDSMLGPADPGPNYPKFLERIHLKKSQGFHVNVEEVPEPPLQANDHQYPRGRGEVSAAYILFQTFKRLFVDLILTFEDRDNSQSYFLHLQPDEAFHAVEIELGFAYDMLYTKATVVYTFSGLVLRFISVFLVLMLPVSFFFMCGRAKYQVIDVVITYLLIGTLIFMEIFAFITMLRSDWTDYWLSQHDHTRTILVFPFLKRPTKQWWSRSIAQLDLLSVALEEKPASFLQTQKFFGVDKVRVKHRYKTYSKVSDKLQDLIYSQFRDSIDGNSDPKTLCTHKGSFSLRKNECDALLWSISKVEFDQSILIWNIATALCYYSEMEDTDEVEIDIHRAESKHISDYLLYLLVSHPVMLPIGIGMIRYRDTCAEAMRFFKEKGPITGKTEASRKLLEVDCSQVSPSKVKGDRCKSALFEGCILASTLKKMERERMWKVVSQVWIEILAYAATHCRGFHHEQQLRKGGEFLTHVWLLMAHLGITEQFQVSQGHARARIIVS</sequence>
<dbReference type="Pfam" id="PF04578">
    <property type="entry name" value="DUF594"/>
    <property type="match status" value="1"/>
</dbReference>
<dbReference type="AlphaFoldDB" id="A0A103YEY8"/>
<organism evidence="3 4">
    <name type="scientific">Cynara cardunculus var. scolymus</name>
    <name type="common">Globe artichoke</name>
    <name type="synonym">Cynara scolymus</name>
    <dbReference type="NCBI Taxonomy" id="59895"/>
    <lineage>
        <taxon>Eukaryota</taxon>
        <taxon>Viridiplantae</taxon>
        <taxon>Streptophyta</taxon>
        <taxon>Embryophyta</taxon>
        <taxon>Tracheophyta</taxon>
        <taxon>Spermatophyta</taxon>
        <taxon>Magnoliopsida</taxon>
        <taxon>eudicotyledons</taxon>
        <taxon>Gunneridae</taxon>
        <taxon>Pentapetalae</taxon>
        <taxon>asterids</taxon>
        <taxon>campanulids</taxon>
        <taxon>Asterales</taxon>
        <taxon>Asteraceae</taxon>
        <taxon>Carduoideae</taxon>
        <taxon>Cardueae</taxon>
        <taxon>Carduinae</taxon>
        <taxon>Cynara</taxon>
    </lineage>
</organism>
<feature type="transmembrane region" description="Helical" evidence="1">
    <location>
        <begin position="77"/>
        <end position="95"/>
    </location>
</feature>
<keyword evidence="1" id="KW-0812">Transmembrane</keyword>
<feature type="transmembrane region" description="Helical" evidence="1">
    <location>
        <begin position="392"/>
        <end position="413"/>
    </location>
</feature>
<reference evidence="3 4" key="1">
    <citation type="journal article" date="2016" name="Sci. Rep.">
        <title>The genome sequence of the outbreeding globe artichoke constructed de novo incorporating a phase-aware low-pass sequencing strategy of F1 progeny.</title>
        <authorList>
            <person name="Scaglione D."/>
            <person name="Reyes-Chin-Wo S."/>
            <person name="Acquadro A."/>
            <person name="Froenicke L."/>
            <person name="Portis E."/>
            <person name="Beitel C."/>
            <person name="Tirone M."/>
            <person name="Mauro R."/>
            <person name="Lo Monaco A."/>
            <person name="Mauromicale G."/>
            <person name="Faccioli P."/>
            <person name="Cattivelli L."/>
            <person name="Rieseberg L."/>
            <person name="Michelmore R."/>
            <person name="Lanteri S."/>
        </authorList>
    </citation>
    <scope>NUCLEOTIDE SEQUENCE [LARGE SCALE GENOMIC DNA]</scope>
    <source>
        <strain evidence="3">2C</strain>
    </source>
</reference>
<dbReference type="OMA" id="CYYSEME"/>
<dbReference type="Pfam" id="PF13968">
    <property type="entry name" value="DUF4220"/>
    <property type="match status" value="1"/>
</dbReference>
<dbReference type="InterPro" id="IPR025315">
    <property type="entry name" value="DUF4220"/>
</dbReference>
<keyword evidence="4" id="KW-1185">Reference proteome</keyword>
<protein>
    <recommendedName>
        <fullName evidence="2">DUF4220 domain-containing protein</fullName>
    </recommendedName>
</protein>